<sequence>MRVATSELAVEPLVAADMICRPPTVMPFTTVELLPDTVIVEIRGAGMRGYMFDESQVARHVVRLAVEHQRMEAGYG</sequence>
<dbReference type="Proteomes" id="UP000070186">
    <property type="component" value="Unassembled WGS sequence"/>
</dbReference>
<evidence type="ECO:0000313" key="2">
    <source>
        <dbReference type="Proteomes" id="UP000070186"/>
    </source>
</evidence>
<evidence type="ECO:0000313" key="1">
    <source>
        <dbReference type="EMBL" id="KXB32169.1"/>
    </source>
</evidence>
<protein>
    <submittedName>
        <fullName evidence="1">Uncharacterized protein</fullName>
    </submittedName>
</protein>
<dbReference type="AlphaFoldDB" id="A0A133XML2"/>
<reference evidence="1 2" key="1">
    <citation type="submission" date="2015-12" db="EMBL/GenBank/DDBJ databases">
        <title>Nitrous oxide reduction kinetics distinguish bacteria harboring typical versus atypical NosZ.</title>
        <authorList>
            <person name="Yoon S."/>
            <person name="Nissen S."/>
            <person name="Park D."/>
            <person name="Sanford R.A."/>
            <person name="Loeffler F.E."/>
        </authorList>
    </citation>
    <scope>NUCLEOTIDE SEQUENCE [LARGE SCALE GENOMIC DNA]</scope>
    <source>
        <strain evidence="1 2">ATCC BAA-841</strain>
    </source>
</reference>
<organism evidence="1 2">
    <name type="scientific">Dechloromonas denitrificans</name>
    <dbReference type="NCBI Taxonomy" id="281362"/>
    <lineage>
        <taxon>Bacteria</taxon>
        <taxon>Pseudomonadati</taxon>
        <taxon>Pseudomonadota</taxon>
        <taxon>Betaproteobacteria</taxon>
        <taxon>Rhodocyclales</taxon>
        <taxon>Azonexaceae</taxon>
        <taxon>Dechloromonas</taxon>
    </lineage>
</organism>
<proteinExistence type="predicted"/>
<name>A0A133XML2_9RHOO</name>
<dbReference type="EMBL" id="LODL01000007">
    <property type="protein sequence ID" value="KXB32169.1"/>
    <property type="molecule type" value="Genomic_DNA"/>
</dbReference>
<gene>
    <name evidence="1" type="ORF">AT959_03685</name>
</gene>
<keyword evidence="2" id="KW-1185">Reference proteome</keyword>
<accession>A0A133XML2</accession>
<comment type="caution">
    <text evidence="1">The sequence shown here is derived from an EMBL/GenBank/DDBJ whole genome shotgun (WGS) entry which is preliminary data.</text>
</comment>